<dbReference type="GO" id="GO:0005524">
    <property type="term" value="F:ATP binding"/>
    <property type="evidence" value="ECO:0007669"/>
    <property type="project" value="UniProtKB-KW"/>
</dbReference>
<dbReference type="PROSITE" id="PS50893">
    <property type="entry name" value="ABC_TRANSPORTER_2"/>
    <property type="match status" value="1"/>
</dbReference>
<dbReference type="PROSITE" id="PS00211">
    <property type="entry name" value="ABC_TRANSPORTER_1"/>
    <property type="match status" value="1"/>
</dbReference>
<dbReference type="PANTHER" id="PTHR24220">
    <property type="entry name" value="IMPORT ATP-BINDING PROTEIN"/>
    <property type="match status" value="1"/>
</dbReference>
<reference evidence="4" key="3">
    <citation type="submission" date="2020-02" db="EMBL/GenBank/DDBJ databases">
        <authorList>
            <consortium name="NCBI Pathogen Detection Project"/>
        </authorList>
    </citation>
    <scope>NUCLEOTIDE SEQUENCE</scope>
    <source>
        <strain evidence="4">BCW_4213</strain>
    </source>
</reference>
<dbReference type="AlphaFoldDB" id="A0A5N3D2D7"/>
<reference evidence="5 6" key="2">
    <citation type="submission" date="2019-03" db="EMBL/GenBank/DDBJ databases">
        <title>Whole Genome Sequencing of Shiga-Toxin Escherichia coli Strains from Nebraska.</title>
        <authorList>
            <person name="Abdalhamid B."/>
            <person name="Mccutchen E.L."/>
            <person name="Bouska A.C."/>
            <person name="Hinrichs S.H."/>
            <person name="Iwen P.C."/>
        </authorList>
    </citation>
    <scope>NUCLEOTIDE SEQUENCE [LARGE SCALE GENOMIC DNA]</scope>
    <source>
        <strain evidence="5 6">STEC_170836</strain>
    </source>
</reference>
<feature type="domain" description="ABC transporter" evidence="3">
    <location>
        <begin position="2"/>
        <end position="209"/>
    </location>
</feature>
<evidence type="ECO:0000313" key="4">
    <source>
        <dbReference type="EMBL" id="HAI2142249.1"/>
    </source>
</evidence>
<dbReference type="GO" id="GO:0016887">
    <property type="term" value="F:ATP hydrolysis activity"/>
    <property type="evidence" value="ECO:0007669"/>
    <property type="project" value="InterPro"/>
</dbReference>
<dbReference type="EMBL" id="DABDSA010000013">
    <property type="protein sequence ID" value="HAI2142249.1"/>
    <property type="molecule type" value="Genomic_DNA"/>
</dbReference>
<organism evidence="5 6">
    <name type="scientific">Escherichia coli</name>
    <dbReference type="NCBI Taxonomy" id="562"/>
    <lineage>
        <taxon>Bacteria</taxon>
        <taxon>Pseudomonadati</taxon>
        <taxon>Pseudomonadota</taxon>
        <taxon>Gammaproteobacteria</taxon>
        <taxon>Enterobacterales</taxon>
        <taxon>Enterobacteriaceae</taxon>
        <taxon>Escherichia</taxon>
    </lineage>
</organism>
<keyword evidence="1" id="KW-0547">Nucleotide-binding</keyword>
<evidence type="ECO:0000256" key="1">
    <source>
        <dbReference type="ARBA" id="ARBA00022741"/>
    </source>
</evidence>
<dbReference type="Pfam" id="PF00005">
    <property type="entry name" value="ABC_tran"/>
    <property type="match status" value="1"/>
</dbReference>
<dbReference type="PANTHER" id="PTHR24220:SF86">
    <property type="entry name" value="ABC TRANSPORTER ABCH.1"/>
    <property type="match status" value="1"/>
</dbReference>
<evidence type="ECO:0000259" key="3">
    <source>
        <dbReference type="PROSITE" id="PS50893"/>
    </source>
</evidence>
<dbReference type="SMART" id="SM00382">
    <property type="entry name" value="AAA"/>
    <property type="match status" value="1"/>
</dbReference>
<dbReference type="Proteomes" id="UP000327073">
    <property type="component" value="Unassembled WGS sequence"/>
</dbReference>
<keyword evidence="2 5" id="KW-0067">ATP-binding</keyword>
<evidence type="ECO:0000313" key="6">
    <source>
        <dbReference type="Proteomes" id="UP000327073"/>
    </source>
</evidence>
<dbReference type="InterPro" id="IPR017871">
    <property type="entry name" value="ABC_transporter-like_CS"/>
</dbReference>
<reference evidence="4" key="1">
    <citation type="journal article" date="2018" name="Genome Biol.">
        <title>SKESA: strategic k-mer extension for scrupulous assemblies.</title>
        <authorList>
            <person name="Souvorov A."/>
            <person name="Agarwala R."/>
            <person name="Lipman D.J."/>
        </authorList>
    </citation>
    <scope>NUCLEOTIDE SEQUENCE [LARGE SCALE GENOMIC DNA]</scope>
    <source>
        <strain evidence="4">BCW_4213</strain>
    </source>
</reference>
<comment type="caution">
    <text evidence="5">The sequence shown here is derived from an EMBL/GenBank/DDBJ whole genome shotgun (WGS) entry which is preliminary data.</text>
</comment>
<evidence type="ECO:0000256" key="2">
    <source>
        <dbReference type="ARBA" id="ARBA00022840"/>
    </source>
</evidence>
<dbReference type="GO" id="GO:0022857">
    <property type="term" value="F:transmembrane transporter activity"/>
    <property type="evidence" value="ECO:0007669"/>
    <property type="project" value="TreeGrafter"/>
</dbReference>
<sequence length="209" mass="23533">MIKLDIYEKQFKDKKILSSISVNVEKGSFHVITGPSGVGKSSLLNILGLLDSEFDGNYEFCGKNINPKDYNKTSRIRKEYFGFIFQDSLINEKQSVLRNILCSVDYPYLKFAEKNAHTMLEIVGLPMPDMKVVNLSGGEKQRLALARALIKKPKILLADEPTASLDKNNKRIIMNILSEYNKDGGSVVMVTHDLELITSDMSLIKLENN</sequence>
<dbReference type="Proteomes" id="UP000852798">
    <property type="component" value="Unassembled WGS sequence"/>
</dbReference>
<dbReference type="InterPro" id="IPR015854">
    <property type="entry name" value="ABC_transpr_LolD-like"/>
</dbReference>
<dbReference type="InterPro" id="IPR003593">
    <property type="entry name" value="AAA+_ATPase"/>
</dbReference>
<dbReference type="InterPro" id="IPR003439">
    <property type="entry name" value="ABC_transporter-like_ATP-bd"/>
</dbReference>
<protein>
    <submittedName>
        <fullName evidence="5">ABC transporter ATP-binding protein</fullName>
    </submittedName>
</protein>
<proteinExistence type="predicted"/>
<gene>
    <name evidence="5" type="ORF">F7F11_13160</name>
    <name evidence="4" type="ORF">HI055_002592</name>
</gene>
<dbReference type="RefSeq" id="WP_106905400.1">
    <property type="nucleotide sequence ID" value="NZ_CP027440.1"/>
</dbReference>
<dbReference type="GO" id="GO:0005886">
    <property type="term" value="C:plasma membrane"/>
    <property type="evidence" value="ECO:0007669"/>
    <property type="project" value="TreeGrafter"/>
</dbReference>
<accession>A0A5N3D2D7</accession>
<evidence type="ECO:0000313" key="5">
    <source>
        <dbReference type="EMBL" id="KAB0124226.1"/>
    </source>
</evidence>
<name>A0A5N3D2D7_ECOLX</name>
<dbReference type="InterPro" id="IPR027417">
    <property type="entry name" value="P-loop_NTPase"/>
</dbReference>
<dbReference type="EMBL" id="VZEL01000011">
    <property type="protein sequence ID" value="KAB0124226.1"/>
    <property type="molecule type" value="Genomic_DNA"/>
</dbReference>
<dbReference type="Gene3D" id="3.40.50.300">
    <property type="entry name" value="P-loop containing nucleotide triphosphate hydrolases"/>
    <property type="match status" value="1"/>
</dbReference>
<dbReference type="SUPFAM" id="SSF52540">
    <property type="entry name" value="P-loop containing nucleoside triphosphate hydrolases"/>
    <property type="match status" value="1"/>
</dbReference>